<dbReference type="OrthoDB" id="3832628at2759"/>
<keyword evidence="4" id="KW-1185">Reference proteome</keyword>
<dbReference type="InterPro" id="IPR024391">
    <property type="entry name" value="LDB19_N"/>
</dbReference>
<protein>
    <recommendedName>
        <fullName evidence="2">LDB19 N-terminal domain-containing protein</fullName>
    </recommendedName>
</protein>
<sequence length="472" mass="52382">MPHRVATFLRHHAHSFDLPTDVKKGPRKLSNSKASRPSFSDRSLSSSDTSVSSKEEMAHLPGSIKRLSLGKSTPKHSSKSIPQIQTSLDIGIESPPLVLYGTTVNSTGALLSGQLKVVITEDHVTVDELKMRMVQDIHIKKAFHNHCKDCERKSTELNQWNFSQGTMILKRGEQSIPFSFLLPGSLPASMNGMLSEIQYSLKATLKTTSGEIIKTSHALDIKRAVHPGDRDRRSIRIFPPTNIIANCELPSVIHPIGETNLKMKIDGVVKRDNKTQTQWRLKRLTWRLDETQKLRAPACTKHAAKLGKDADEAKKFMVHEEVRTIGSAELREGWKADYESVDSSIEFEFPFGVKAGEKPICNMHMEDGTEITHTLVVEMIVTEEFAPLGKSRQATPNGAARVLRMHFNVTVTERAGLGISWDEESPPLYENVPASPPTYGQMEAFEGLPGLPDYENLSALGNLGIGESHELP</sequence>
<dbReference type="PANTHER" id="PTHR11188:SF76">
    <property type="entry name" value="PROTEIN LDB19"/>
    <property type="match status" value="1"/>
</dbReference>
<organism evidence="3 4">
    <name type="scientific">Calycina marina</name>
    <dbReference type="NCBI Taxonomy" id="1763456"/>
    <lineage>
        <taxon>Eukaryota</taxon>
        <taxon>Fungi</taxon>
        <taxon>Dikarya</taxon>
        <taxon>Ascomycota</taxon>
        <taxon>Pezizomycotina</taxon>
        <taxon>Leotiomycetes</taxon>
        <taxon>Helotiales</taxon>
        <taxon>Pezizellaceae</taxon>
        <taxon>Calycina</taxon>
    </lineage>
</organism>
<dbReference type="GO" id="GO:0031625">
    <property type="term" value="F:ubiquitin protein ligase binding"/>
    <property type="evidence" value="ECO:0007669"/>
    <property type="project" value="TreeGrafter"/>
</dbReference>
<dbReference type="GO" id="GO:0005829">
    <property type="term" value="C:cytosol"/>
    <property type="evidence" value="ECO:0007669"/>
    <property type="project" value="TreeGrafter"/>
</dbReference>
<name>A0A9P7Z732_9HELO</name>
<evidence type="ECO:0000256" key="1">
    <source>
        <dbReference type="SAM" id="MobiDB-lite"/>
    </source>
</evidence>
<evidence type="ECO:0000259" key="2">
    <source>
        <dbReference type="Pfam" id="PF13002"/>
    </source>
</evidence>
<comment type="caution">
    <text evidence="3">The sequence shown here is derived from an EMBL/GenBank/DDBJ whole genome shotgun (WGS) entry which is preliminary data.</text>
</comment>
<dbReference type="InterPro" id="IPR050357">
    <property type="entry name" value="Arrestin_domain-protein"/>
</dbReference>
<dbReference type="GO" id="GO:0030674">
    <property type="term" value="F:protein-macromolecule adaptor activity"/>
    <property type="evidence" value="ECO:0007669"/>
    <property type="project" value="TreeGrafter"/>
</dbReference>
<dbReference type="EMBL" id="MU253818">
    <property type="protein sequence ID" value="KAG9246078.1"/>
    <property type="molecule type" value="Genomic_DNA"/>
</dbReference>
<feature type="compositionally biased region" description="Low complexity" evidence="1">
    <location>
        <begin position="35"/>
        <end position="52"/>
    </location>
</feature>
<feature type="domain" description="LDB19 N-terminal" evidence="2">
    <location>
        <begin position="129"/>
        <end position="305"/>
    </location>
</feature>
<dbReference type="GO" id="GO:0005886">
    <property type="term" value="C:plasma membrane"/>
    <property type="evidence" value="ECO:0007669"/>
    <property type="project" value="TreeGrafter"/>
</dbReference>
<evidence type="ECO:0000313" key="3">
    <source>
        <dbReference type="EMBL" id="KAG9246078.1"/>
    </source>
</evidence>
<feature type="region of interest" description="Disordered" evidence="1">
    <location>
        <begin position="17"/>
        <end position="82"/>
    </location>
</feature>
<evidence type="ECO:0000313" key="4">
    <source>
        <dbReference type="Proteomes" id="UP000887226"/>
    </source>
</evidence>
<dbReference type="Proteomes" id="UP000887226">
    <property type="component" value="Unassembled WGS sequence"/>
</dbReference>
<reference evidence="3" key="1">
    <citation type="journal article" date="2021" name="IMA Fungus">
        <title>Genomic characterization of three marine fungi, including Emericellopsis atlantica sp. nov. with signatures of a generalist lifestyle and marine biomass degradation.</title>
        <authorList>
            <person name="Hagestad O.C."/>
            <person name="Hou L."/>
            <person name="Andersen J.H."/>
            <person name="Hansen E.H."/>
            <person name="Altermark B."/>
            <person name="Li C."/>
            <person name="Kuhnert E."/>
            <person name="Cox R.J."/>
            <person name="Crous P.W."/>
            <person name="Spatafora J.W."/>
            <person name="Lail K."/>
            <person name="Amirebrahimi M."/>
            <person name="Lipzen A."/>
            <person name="Pangilinan J."/>
            <person name="Andreopoulos W."/>
            <person name="Hayes R.D."/>
            <person name="Ng V."/>
            <person name="Grigoriev I.V."/>
            <person name="Jackson S.A."/>
            <person name="Sutton T.D.S."/>
            <person name="Dobson A.D.W."/>
            <person name="Rama T."/>
        </authorList>
    </citation>
    <scope>NUCLEOTIDE SEQUENCE</scope>
    <source>
        <strain evidence="3">TRa3180A</strain>
    </source>
</reference>
<dbReference type="InterPro" id="IPR014752">
    <property type="entry name" value="Arrestin-like_C"/>
</dbReference>
<dbReference type="PANTHER" id="PTHR11188">
    <property type="entry name" value="ARRESTIN DOMAIN CONTAINING PROTEIN"/>
    <property type="match status" value="1"/>
</dbReference>
<gene>
    <name evidence="3" type="ORF">BJ878DRAFT_313848</name>
</gene>
<dbReference type="InterPro" id="IPR014756">
    <property type="entry name" value="Ig_E-set"/>
</dbReference>
<accession>A0A9P7Z732</accession>
<dbReference type="AlphaFoldDB" id="A0A9P7Z732"/>
<dbReference type="SUPFAM" id="SSF81296">
    <property type="entry name" value="E set domains"/>
    <property type="match status" value="1"/>
</dbReference>
<proteinExistence type="predicted"/>
<dbReference type="Gene3D" id="2.60.40.640">
    <property type="match status" value="1"/>
</dbReference>
<dbReference type="Pfam" id="PF13002">
    <property type="entry name" value="LDB19"/>
    <property type="match status" value="1"/>
</dbReference>
<dbReference type="GO" id="GO:0070086">
    <property type="term" value="P:ubiquitin-dependent endocytosis"/>
    <property type="evidence" value="ECO:0007669"/>
    <property type="project" value="TreeGrafter"/>
</dbReference>